<dbReference type="EMBL" id="WJBH02000004">
    <property type="protein sequence ID" value="KAI9559465.1"/>
    <property type="molecule type" value="Genomic_DNA"/>
</dbReference>
<dbReference type="Proteomes" id="UP000820818">
    <property type="component" value="Linkage Group LG4"/>
</dbReference>
<gene>
    <name evidence="1" type="ORF">GHT06_013457</name>
</gene>
<protein>
    <submittedName>
        <fullName evidence="1">Uncharacterized protein</fullName>
    </submittedName>
</protein>
<dbReference type="PANTHER" id="PTHR33244:SF3">
    <property type="entry name" value="PEPTIDASE A2 DOMAIN-CONTAINING PROTEIN"/>
    <property type="match status" value="1"/>
</dbReference>
<keyword evidence="2" id="KW-1185">Reference proteome</keyword>
<evidence type="ECO:0000313" key="2">
    <source>
        <dbReference type="Proteomes" id="UP000820818"/>
    </source>
</evidence>
<name>A0AAD5LB76_9CRUS</name>
<dbReference type="AlphaFoldDB" id="A0AAD5LB76"/>
<comment type="caution">
    <text evidence="1">The sequence shown here is derived from an EMBL/GenBank/DDBJ whole genome shotgun (WGS) entry which is preliminary data.</text>
</comment>
<proteinExistence type="predicted"/>
<reference evidence="1 2" key="1">
    <citation type="submission" date="2022-05" db="EMBL/GenBank/DDBJ databases">
        <title>A multi-omics perspective on studying reproductive biology in Daphnia sinensis.</title>
        <authorList>
            <person name="Jia J."/>
        </authorList>
    </citation>
    <scope>NUCLEOTIDE SEQUENCE [LARGE SCALE GENOMIC DNA]</scope>
    <source>
        <strain evidence="1 2">WSL</strain>
    </source>
</reference>
<evidence type="ECO:0000313" key="1">
    <source>
        <dbReference type="EMBL" id="KAI9559465.1"/>
    </source>
</evidence>
<sequence>MAYWSEQCRLDTVVKEKLQNRQASQLFNSAVQKKYIALLSVGAPVRILGIVQSICSEPNSYTLCITDCGRLFRRNRQAINVHKSRCRQLLQQEKDVPRPSPHTTAPKFLPVWKSLSFLEEWQSAPRIIVPQPPAIPAIPETSVPENEDPEDFMDVFHGFEELRLGPSVCVLGVALDDLSQLVVPAPPVVSRLKFVRHRPSVPICRQLVRVECMVYFLPSILWCTQGLCSIAQSLSCCL</sequence>
<organism evidence="1 2">
    <name type="scientific">Daphnia sinensis</name>
    <dbReference type="NCBI Taxonomy" id="1820382"/>
    <lineage>
        <taxon>Eukaryota</taxon>
        <taxon>Metazoa</taxon>
        <taxon>Ecdysozoa</taxon>
        <taxon>Arthropoda</taxon>
        <taxon>Crustacea</taxon>
        <taxon>Branchiopoda</taxon>
        <taxon>Diplostraca</taxon>
        <taxon>Cladocera</taxon>
        <taxon>Anomopoda</taxon>
        <taxon>Daphniidae</taxon>
        <taxon>Daphnia</taxon>
        <taxon>Daphnia similis group</taxon>
    </lineage>
</organism>
<dbReference type="PANTHER" id="PTHR33244">
    <property type="entry name" value="INTEGRASE CATALYTIC DOMAIN-CONTAINING PROTEIN-RELATED"/>
    <property type="match status" value="1"/>
</dbReference>
<accession>A0AAD5LB76</accession>